<dbReference type="AlphaFoldDB" id="A0A1F5YT14"/>
<keyword evidence="1" id="KW-0963">Cytoplasm</keyword>
<evidence type="ECO:0000256" key="1">
    <source>
        <dbReference type="ARBA" id="ARBA00022490"/>
    </source>
</evidence>
<dbReference type="SUPFAM" id="SSF54814">
    <property type="entry name" value="Prokaryotic type KH domain (KH-domain type II)"/>
    <property type="match status" value="1"/>
</dbReference>
<protein>
    <submittedName>
        <fullName evidence="4">Uncharacterized protein</fullName>
    </submittedName>
</protein>
<dbReference type="Proteomes" id="UP000176665">
    <property type="component" value="Unassembled WGS sequence"/>
</dbReference>
<dbReference type="GO" id="GO:0003723">
    <property type="term" value="F:RNA binding"/>
    <property type="evidence" value="ECO:0007669"/>
    <property type="project" value="UniProtKB-UniRule"/>
</dbReference>
<name>A0A1F5YT14_9BACT</name>
<dbReference type="EMBL" id="MFJA01000028">
    <property type="protein sequence ID" value="OGG03351.1"/>
    <property type="molecule type" value="Genomic_DNA"/>
</dbReference>
<dbReference type="STRING" id="1798371.A2W14_01790"/>
<evidence type="ECO:0000313" key="5">
    <source>
        <dbReference type="Proteomes" id="UP000176665"/>
    </source>
</evidence>
<dbReference type="PANTHER" id="PTHR34654">
    <property type="entry name" value="UPF0109 PROTEIN SCO5592"/>
    <property type="match status" value="1"/>
</dbReference>
<sequence length="76" mass="8641">MKEFLEYLLKQIVEKREAVVIEEISLEDNSFQYNIKAETADIGKIIGKDGKIIQAIRQAAKILAVKKGIRVRIQIA</sequence>
<keyword evidence="2 3" id="KW-0694">RNA-binding</keyword>
<evidence type="ECO:0000256" key="2">
    <source>
        <dbReference type="ARBA" id="ARBA00022884"/>
    </source>
</evidence>
<dbReference type="Pfam" id="PF13083">
    <property type="entry name" value="KH_KhpA-B"/>
    <property type="match status" value="1"/>
</dbReference>
<dbReference type="InterPro" id="IPR009019">
    <property type="entry name" value="KH_sf_prok-type"/>
</dbReference>
<gene>
    <name evidence="4" type="ORF">A2W14_01790</name>
</gene>
<accession>A0A1F5YT14</accession>
<dbReference type="InterPro" id="IPR015946">
    <property type="entry name" value="KH_dom-like_a/b"/>
</dbReference>
<comment type="caution">
    <text evidence="4">The sequence shown here is derived from an EMBL/GenBank/DDBJ whole genome shotgun (WGS) entry which is preliminary data.</text>
</comment>
<evidence type="ECO:0000313" key="4">
    <source>
        <dbReference type="EMBL" id="OGG03351.1"/>
    </source>
</evidence>
<dbReference type="CDD" id="cd22533">
    <property type="entry name" value="KH-II_YlqC-like"/>
    <property type="match status" value="1"/>
</dbReference>
<dbReference type="PANTHER" id="PTHR34654:SF1">
    <property type="entry name" value="RNA-BINDING PROTEIN KHPA"/>
    <property type="match status" value="1"/>
</dbReference>
<evidence type="ECO:0000256" key="3">
    <source>
        <dbReference type="PROSITE-ProRule" id="PRU00117"/>
    </source>
</evidence>
<reference evidence="4 5" key="1">
    <citation type="journal article" date="2016" name="Nat. Commun.">
        <title>Thousands of microbial genomes shed light on interconnected biogeochemical processes in an aquifer system.</title>
        <authorList>
            <person name="Anantharaman K."/>
            <person name="Brown C.T."/>
            <person name="Hug L.A."/>
            <person name="Sharon I."/>
            <person name="Castelle C.J."/>
            <person name="Probst A.J."/>
            <person name="Thomas B.C."/>
            <person name="Singh A."/>
            <person name="Wilkins M.J."/>
            <person name="Karaoz U."/>
            <person name="Brodie E.L."/>
            <person name="Williams K.H."/>
            <person name="Hubbard S.S."/>
            <person name="Banfield J.F."/>
        </authorList>
    </citation>
    <scope>NUCLEOTIDE SEQUENCE [LARGE SCALE GENOMIC DNA]</scope>
</reference>
<dbReference type="Gene3D" id="3.30.300.20">
    <property type="match status" value="1"/>
</dbReference>
<organism evidence="4 5">
    <name type="scientific">Candidatus Gottesmanbacteria bacterium RBG_16_37_8</name>
    <dbReference type="NCBI Taxonomy" id="1798371"/>
    <lineage>
        <taxon>Bacteria</taxon>
        <taxon>Candidatus Gottesmaniibacteriota</taxon>
    </lineage>
</organism>
<dbReference type="PROSITE" id="PS50084">
    <property type="entry name" value="KH_TYPE_1"/>
    <property type="match status" value="1"/>
</dbReference>
<proteinExistence type="predicted"/>
<dbReference type="InterPro" id="IPR020627">
    <property type="entry name" value="KhpA"/>
</dbReference>